<dbReference type="GO" id="GO:0046872">
    <property type="term" value="F:metal ion binding"/>
    <property type="evidence" value="ECO:0007669"/>
    <property type="project" value="UniProtKB-KW"/>
</dbReference>
<dbReference type="InterPro" id="IPR005218">
    <property type="entry name" value="Diacylglycerol/lipid_kinase"/>
</dbReference>
<dbReference type="Pfam" id="PF00781">
    <property type="entry name" value="DAGK_cat"/>
    <property type="match status" value="1"/>
</dbReference>
<dbReference type="InterPro" id="IPR050187">
    <property type="entry name" value="Lipid_Phosphate_FormReg"/>
</dbReference>
<keyword evidence="6" id="KW-0418">Kinase</keyword>
<feature type="domain" description="DAGKc" evidence="12">
    <location>
        <begin position="3"/>
        <end position="137"/>
    </location>
</feature>
<sequence length="299" mass="31444">MITPGTRAAAIVNPVAGPAVNRTRNRQSSDLVKRAFADEATACEVVFTKYAGHARELASNFASQGVSPIIAWGGDGTVNEVASALAFQPAVLGIVPTGSGNGLARELGISLDPSGALATAVHGRDRTIDIGVLGGRTFVNLAGVGLDAAVAETFGQLAGRGLRRYVQATMATVFRYEPSTYVLTFRENTWQTSALMVAFANGTQYGHGASIAPHARLDDGLLDLVVIAPRNGLRVLWGARRLFTGTIAQDPDVRTTTVDSATIASEQPIRFHVDGEVVCGGRSLTAVTHRAALRVRVPR</sequence>
<dbReference type="Gene3D" id="2.60.200.40">
    <property type="match status" value="1"/>
</dbReference>
<evidence type="ECO:0000259" key="12">
    <source>
        <dbReference type="PROSITE" id="PS50146"/>
    </source>
</evidence>
<keyword evidence="9" id="KW-0443">Lipid metabolism</keyword>
<dbReference type="InterPro" id="IPR017438">
    <property type="entry name" value="ATP-NAD_kinase_N"/>
</dbReference>
<accession>A0A381QAK3</accession>
<evidence type="ECO:0000256" key="4">
    <source>
        <dbReference type="ARBA" id="ARBA00022723"/>
    </source>
</evidence>
<dbReference type="GO" id="GO:0005524">
    <property type="term" value="F:ATP binding"/>
    <property type="evidence" value="ECO:0007669"/>
    <property type="project" value="UniProtKB-KW"/>
</dbReference>
<evidence type="ECO:0000256" key="6">
    <source>
        <dbReference type="ARBA" id="ARBA00022777"/>
    </source>
</evidence>
<keyword evidence="5" id="KW-0547">Nucleotide-binding</keyword>
<reference evidence="13" key="1">
    <citation type="submission" date="2018-05" db="EMBL/GenBank/DDBJ databases">
        <authorList>
            <person name="Lanie J.A."/>
            <person name="Ng W.-L."/>
            <person name="Kazmierczak K.M."/>
            <person name="Andrzejewski T.M."/>
            <person name="Davidsen T.M."/>
            <person name="Wayne K.J."/>
            <person name="Tettelin H."/>
            <person name="Glass J.I."/>
            <person name="Rusch D."/>
            <person name="Podicherti R."/>
            <person name="Tsui H.-C.T."/>
            <person name="Winkler M.E."/>
        </authorList>
    </citation>
    <scope>NUCLEOTIDE SEQUENCE</scope>
</reference>
<dbReference type="EMBL" id="UINC01001233">
    <property type="protein sequence ID" value="SUZ75097.1"/>
    <property type="molecule type" value="Genomic_DNA"/>
</dbReference>
<dbReference type="Gene3D" id="3.40.50.10330">
    <property type="entry name" value="Probable inorganic polyphosphate/atp-NAD kinase, domain 1"/>
    <property type="match status" value="1"/>
</dbReference>
<evidence type="ECO:0000256" key="7">
    <source>
        <dbReference type="ARBA" id="ARBA00022840"/>
    </source>
</evidence>
<evidence type="ECO:0000256" key="1">
    <source>
        <dbReference type="ARBA" id="ARBA00001946"/>
    </source>
</evidence>
<evidence type="ECO:0000256" key="11">
    <source>
        <dbReference type="ARBA" id="ARBA00023264"/>
    </source>
</evidence>
<keyword evidence="10" id="KW-0594">Phospholipid biosynthesis</keyword>
<dbReference type="InterPro" id="IPR045540">
    <property type="entry name" value="YegS/DAGK_C"/>
</dbReference>
<keyword evidence="11" id="KW-1208">Phospholipid metabolism</keyword>
<dbReference type="SMART" id="SM00046">
    <property type="entry name" value="DAGKc"/>
    <property type="match status" value="1"/>
</dbReference>
<dbReference type="GO" id="GO:0005886">
    <property type="term" value="C:plasma membrane"/>
    <property type="evidence" value="ECO:0007669"/>
    <property type="project" value="TreeGrafter"/>
</dbReference>
<keyword evidence="7" id="KW-0067">ATP-binding</keyword>
<dbReference type="SUPFAM" id="SSF111331">
    <property type="entry name" value="NAD kinase/diacylglycerol kinase-like"/>
    <property type="match status" value="1"/>
</dbReference>
<dbReference type="Pfam" id="PF19279">
    <property type="entry name" value="YegS_C"/>
    <property type="match status" value="1"/>
</dbReference>
<dbReference type="GO" id="GO:0008654">
    <property type="term" value="P:phospholipid biosynthetic process"/>
    <property type="evidence" value="ECO:0007669"/>
    <property type="project" value="UniProtKB-KW"/>
</dbReference>
<organism evidence="13">
    <name type="scientific">marine metagenome</name>
    <dbReference type="NCBI Taxonomy" id="408172"/>
    <lineage>
        <taxon>unclassified sequences</taxon>
        <taxon>metagenomes</taxon>
        <taxon>ecological metagenomes</taxon>
    </lineage>
</organism>
<gene>
    <name evidence="13" type="ORF">METZ01_LOCUS27951</name>
</gene>
<dbReference type="PANTHER" id="PTHR12358:SF106">
    <property type="entry name" value="LIPID KINASE YEGS"/>
    <property type="match status" value="1"/>
</dbReference>
<dbReference type="GO" id="GO:0016301">
    <property type="term" value="F:kinase activity"/>
    <property type="evidence" value="ECO:0007669"/>
    <property type="project" value="UniProtKB-KW"/>
</dbReference>
<dbReference type="PROSITE" id="PS50146">
    <property type="entry name" value="DAGK"/>
    <property type="match status" value="1"/>
</dbReference>
<dbReference type="InterPro" id="IPR016064">
    <property type="entry name" value="NAD/diacylglycerol_kinase_sf"/>
</dbReference>
<evidence type="ECO:0000313" key="13">
    <source>
        <dbReference type="EMBL" id="SUZ75097.1"/>
    </source>
</evidence>
<evidence type="ECO:0000256" key="10">
    <source>
        <dbReference type="ARBA" id="ARBA00023209"/>
    </source>
</evidence>
<dbReference type="NCBIfam" id="TIGR00147">
    <property type="entry name" value="YegS/Rv2252/BmrU family lipid kinase"/>
    <property type="match status" value="1"/>
</dbReference>
<keyword evidence="8" id="KW-0460">Magnesium</keyword>
<keyword evidence="2" id="KW-0444">Lipid biosynthesis</keyword>
<evidence type="ECO:0000256" key="2">
    <source>
        <dbReference type="ARBA" id="ARBA00022516"/>
    </source>
</evidence>
<dbReference type="AlphaFoldDB" id="A0A381QAK3"/>
<evidence type="ECO:0000256" key="8">
    <source>
        <dbReference type="ARBA" id="ARBA00022842"/>
    </source>
</evidence>
<evidence type="ECO:0000256" key="3">
    <source>
        <dbReference type="ARBA" id="ARBA00022679"/>
    </source>
</evidence>
<evidence type="ECO:0000256" key="5">
    <source>
        <dbReference type="ARBA" id="ARBA00022741"/>
    </source>
</evidence>
<keyword evidence="4" id="KW-0479">Metal-binding</keyword>
<keyword evidence="3" id="KW-0808">Transferase</keyword>
<name>A0A381QAK3_9ZZZZ</name>
<dbReference type="PANTHER" id="PTHR12358">
    <property type="entry name" value="SPHINGOSINE KINASE"/>
    <property type="match status" value="1"/>
</dbReference>
<comment type="cofactor">
    <cofactor evidence="1">
        <name>Mg(2+)</name>
        <dbReference type="ChEBI" id="CHEBI:18420"/>
    </cofactor>
</comment>
<proteinExistence type="predicted"/>
<dbReference type="InterPro" id="IPR001206">
    <property type="entry name" value="Diacylglycerol_kinase_cat_dom"/>
</dbReference>
<evidence type="ECO:0000256" key="9">
    <source>
        <dbReference type="ARBA" id="ARBA00023098"/>
    </source>
</evidence>
<protein>
    <recommendedName>
        <fullName evidence="12">DAGKc domain-containing protein</fullName>
    </recommendedName>
</protein>